<accession>A0A7G9QI26</accession>
<protein>
    <submittedName>
        <fullName evidence="1">Uncharacterized protein</fullName>
    </submittedName>
</protein>
<organism evidence="1 2">
    <name type="scientific">Pedobacter roseus</name>
    <dbReference type="NCBI Taxonomy" id="336820"/>
    <lineage>
        <taxon>Bacteria</taxon>
        <taxon>Pseudomonadati</taxon>
        <taxon>Bacteroidota</taxon>
        <taxon>Sphingobacteriia</taxon>
        <taxon>Sphingobacteriales</taxon>
        <taxon>Sphingobacteriaceae</taxon>
        <taxon>Pedobacter</taxon>
    </lineage>
</organism>
<name>A0A7G9QI26_9SPHI</name>
<dbReference type="EMBL" id="CP060723">
    <property type="protein sequence ID" value="QNN43001.1"/>
    <property type="molecule type" value="Genomic_DNA"/>
</dbReference>
<dbReference type="RefSeq" id="WP_187593521.1">
    <property type="nucleotide sequence ID" value="NZ_CP060723.1"/>
</dbReference>
<proteinExistence type="predicted"/>
<keyword evidence="2" id="KW-1185">Reference proteome</keyword>
<evidence type="ECO:0000313" key="2">
    <source>
        <dbReference type="Proteomes" id="UP000515806"/>
    </source>
</evidence>
<dbReference type="Proteomes" id="UP000515806">
    <property type="component" value="Chromosome"/>
</dbReference>
<dbReference type="AlphaFoldDB" id="A0A7G9QI26"/>
<reference evidence="1 2" key="1">
    <citation type="submission" date="2020-08" db="EMBL/GenBank/DDBJ databases">
        <title>Genome sequence of Pedobacter roseus KACC 11594T.</title>
        <authorList>
            <person name="Hyun D.-W."/>
            <person name="Bae J.-W."/>
        </authorList>
    </citation>
    <scope>NUCLEOTIDE SEQUENCE [LARGE SCALE GENOMIC DNA]</scope>
    <source>
        <strain evidence="1 2">KACC 11594</strain>
    </source>
</reference>
<evidence type="ECO:0000313" key="1">
    <source>
        <dbReference type="EMBL" id="QNN43001.1"/>
    </source>
</evidence>
<sequence>MKNKDKQEPQSLQEILEAIARTDKLELSLVQAEIYGAAQADELLEEEGGEDG</sequence>
<gene>
    <name evidence="1" type="ORF">H9L23_02525</name>
</gene>
<dbReference type="KEGG" id="proe:H9L23_02525"/>